<feature type="compositionally biased region" description="Pro residues" evidence="1">
    <location>
        <begin position="451"/>
        <end position="538"/>
    </location>
</feature>
<evidence type="ECO:0000313" key="4">
    <source>
        <dbReference type="Proteomes" id="UP000642070"/>
    </source>
</evidence>
<dbReference type="EMBL" id="BMPI01000018">
    <property type="protein sequence ID" value="GGM34186.1"/>
    <property type="molecule type" value="Genomic_DNA"/>
</dbReference>
<protein>
    <submittedName>
        <fullName evidence="3">Uncharacterized protein</fullName>
    </submittedName>
</protein>
<organism evidence="3 4">
    <name type="scientific">Dactylosporangium sucinum</name>
    <dbReference type="NCBI Taxonomy" id="1424081"/>
    <lineage>
        <taxon>Bacteria</taxon>
        <taxon>Bacillati</taxon>
        <taxon>Actinomycetota</taxon>
        <taxon>Actinomycetes</taxon>
        <taxon>Micromonosporales</taxon>
        <taxon>Micromonosporaceae</taxon>
        <taxon>Dactylosporangium</taxon>
    </lineage>
</organism>
<keyword evidence="2" id="KW-1133">Transmembrane helix</keyword>
<reference evidence="3" key="1">
    <citation type="journal article" date="2014" name="Int. J. Syst. Evol. Microbiol.">
        <title>Complete genome sequence of Corynebacterium casei LMG S-19264T (=DSM 44701T), isolated from a smear-ripened cheese.</title>
        <authorList>
            <consortium name="US DOE Joint Genome Institute (JGI-PGF)"/>
            <person name="Walter F."/>
            <person name="Albersmeier A."/>
            <person name="Kalinowski J."/>
            <person name="Ruckert C."/>
        </authorList>
    </citation>
    <scope>NUCLEOTIDE SEQUENCE</scope>
    <source>
        <strain evidence="3">JCM 19831</strain>
    </source>
</reference>
<evidence type="ECO:0000313" key="3">
    <source>
        <dbReference type="EMBL" id="GGM34186.1"/>
    </source>
</evidence>
<keyword evidence="4" id="KW-1185">Reference proteome</keyword>
<feature type="compositionally biased region" description="Pro residues" evidence="1">
    <location>
        <begin position="275"/>
        <end position="296"/>
    </location>
</feature>
<feature type="transmembrane region" description="Helical" evidence="2">
    <location>
        <begin position="7"/>
        <end position="26"/>
    </location>
</feature>
<feature type="compositionally biased region" description="Low complexity" evidence="1">
    <location>
        <begin position="297"/>
        <end position="307"/>
    </location>
</feature>
<feature type="compositionally biased region" description="Low complexity" evidence="1">
    <location>
        <begin position="587"/>
        <end position="608"/>
    </location>
</feature>
<evidence type="ECO:0000256" key="2">
    <source>
        <dbReference type="SAM" id="Phobius"/>
    </source>
</evidence>
<name>A0A917WVS8_9ACTN</name>
<feature type="region of interest" description="Disordered" evidence="1">
    <location>
        <begin position="232"/>
        <end position="803"/>
    </location>
</feature>
<feature type="compositionally biased region" description="Pro residues" evidence="1">
    <location>
        <begin position="547"/>
        <end position="566"/>
    </location>
</feature>
<keyword evidence="2" id="KW-0472">Membrane</keyword>
<gene>
    <name evidence="3" type="ORF">GCM10007977_039630</name>
</gene>
<feature type="compositionally biased region" description="Low complexity" evidence="1">
    <location>
        <begin position="427"/>
        <end position="450"/>
    </location>
</feature>
<feature type="compositionally biased region" description="Pro residues" evidence="1">
    <location>
        <begin position="357"/>
        <end position="372"/>
    </location>
</feature>
<dbReference type="Proteomes" id="UP000642070">
    <property type="component" value="Unassembled WGS sequence"/>
</dbReference>
<keyword evidence="2" id="KW-0812">Transmembrane</keyword>
<reference evidence="3" key="2">
    <citation type="submission" date="2020-09" db="EMBL/GenBank/DDBJ databases">
        <authorList>
            <person name="Sun Q."/>
            <person name="Ohkuma M."/>
        </authorList>
    </citation>
    <scope>NUCLEOTIDE SEQUENCE</scope>
    <source>
        <strain evidence="3">JCM 19831</strain>
    </source>
</reference>
<feature type="region of interest" description="Disordered" evidence="1">
    <location>
        <begin position="155"/>
        <end position="187"/>
    </location>
</feature>
<evidence type="ECO:0000256" key="1">
    <source>
        <dbReference type="SAM" id="MobiDB-lite"/>
    </source>
</evidence>
<dbReference type="RefSeq" id="WP_190251365.1">
    <property type="nucleotide sequence ID" value="NZ_BMPI01000018.1"/>
</dbReference>
<dbReference type="AlphaFoldDB" id="A0A917WVS8"/>
<proteinExistence type="predicted"/>
<feature type="transmembrane region" description="Helical" evidence="2">
    <location>
        <begin position="73"/>
        <end position="93"/>
    </location>
</feature>
<feature type="compositionally biased region" description="Pro residues" evidence="1">
    <location>
        <begin position="244"/>
        <end position="261"/>
    </location>
</feature>
<accession>A0A917WVS8</accession>
<feature type="transmembrane region" description="Helical" evidence="2">
    <location>
        <begin position="46"/>
        <end position="66"/>
    </location>
</feature>
<feature type="compositionally biased region" description="Basic and acidic residues" evidence="1">
    <location>
        <begin position="719"/>
        <end position="754"/>
    </location>
</feature>
<feature type="compositionally biased region" description="Pro residues" evidence="1">
    <location>
        <begin position="308"/>
        <end position="349"/>
    </location>
</feature>
<feature type="compositionally biased region" description="Low complexity" evidence="1">
    <location>
        <begin position="406"/>
        <end position="420"/>
    </location>
</feature>
<sequence length="803" mass="78188">MRHVGSLIAGMLIAPIAWLLIAIGQQKSTETVAKWVARGAFDSVDLLVPAAYLVGAGLLIGLIATLRISPVGPIVAGLALLGTYVSLFIDPLSTMNSLPDDLDLAGLKVDLRLPIANGTTAVLGFALLVAAASVKRWRAWPQVVALPPGEPGAPVDIHEYPLGQGPKNAPPVAARPPYGPPSHTAEFPAGAAAATSVLPPPVAAPAAPAGLGATAVLGSPSAAPSFGTAGAYAARPTDETQPVSAPPPYVPSASSAPPPAAPRTFQPPVTSGPPGSFPPPVVSGPPAGSFPPPVVSGPPAAVSGPPAGSFPPPVVSGPPAPVPPVVSGPPGGKPGPFPPAPPGVPPAPVQPHAFPAAAPPSSAPPSSAPPLRPAGAPGEPAWLTPEPIGESKRPGSGYDGLTQNLPGPAAGNPPAASAGQPQPPAGGRPSIDARLAALGTSGPAAAAPAGPVSPPPVSAPPVATPPVTAPPVPAPPVAAPPVAGPPVAAPPVAGPPAAPPVASPPVATPPVSPPPVAAPPVSKPPVSAPPVSTPPVSTPPVSTLPVSTPPVSTPPVATPPVSPPPGATGYSRAAAHGNDEEATQVIGRAASAAGGADDEPTAATTAAGLPSRAARENVPAETSILDGPSFDGFTPVKRAGAEEETEAFHPGHQSPATPRPRHAAPSGTGQFPVVPPPSDEATTRLGGAADPDATAKLGFPPASVDPDATTRLGPTAQEQAERRAAFARGEAERRAGAQAELDRLAAERAARESSSEPASEPSGDSGSEPGSEPGSDSGNAGQPDADPLGPPASPWSAPPPNRT</sequence>
<comment type="caution">
    <text evidence="3">The sequence shown here is derived from an EMBL/GenBank/DDBJ whole genome shotgun (WGS) entry which is preliminary data.</text>
</comment>
<feature type="compositionally biased region" description="Pro residues" evidence="1">
    <location>
        <begin position="788"/>
        <end position="803"/>
    </location>
</feature>
<feature type="compositionally biased region" description="Low complexity" evidence="1">
    <location>
        <begin position="755"/>
        <end position="778"/>
    </location>
</feature>